<comment type="caution">
    <text evidence="1">The sequence shown here is derived from an EMBL/GenBank/DDBJ whole genome shotgun (WGS) entry which is preliminary data.</text>
</comment>
<accession>A0A9D1XQK3</accession>
<sequence length="284" mass="31932">MNRFLLISITLATALLTGCDGDRKAAQARLEKARAMYEKGEFFAAKNEIDSLRTFYPKEVGVLKEGLTLMRKVEISEAERNIAFCDSLLPIKQAELETLKKGFVFEKDSLYEEIGNYIWKQQTIERNVQRCYVRCGVSEEGEMYLASVYYGGRPIEHTGIRLSLKDGQFATTASIPYDGGLNYRFKDMGNTTEVVTYKGGHCVDAVKFLYDNAKERVKVEYTGGKPYIIYMAEADKQAVVNTFNLATVLSDIHNMTTLKAKSEKKIAYLRGKLDGDGQANAPEP</sequence>
<evidence type="ECO:0000313" key="1">
    <source>
        <dbReference type="EMBL" id="HIX85460.1"/>
    </source>
</evidence>
<dbReference type="PROSITE" id="PS51257">
    <property type="entry name" value="PROKAR_LIPOPROTEIN"/>
    <property type="match status" value="1"/>
</dbReference>
<evidence type="ECO:0000313" key="2">
    <source>
        <dbReference type="Proteomes" id="UP000823847"/>
    </source>
</evidence>
<protein>
    <recommendedName>
        <fullName evidence="3">Lipoprotein</fullName>
    </recommendedName>
</protein>
<proteinExistence type="predicted"/>
<evidence type="ECO:0008006" key="3">
    <source>
        <dbReference type="Google" id="ProtNLM"/>
    </source>
</evidence>
<dbReference type="EMBL" id="DXEN01000014">
    <property type="protein sequence ID" value="HIX85460.1"/>
    <property type="molecule type" value="Genomic_DNA"/>
</dbReference>
<gene>
    <name evidence="1" type="ORF">H9848_02475</name>
</gene>
<reference evidence="1" key="1">
    <citation type="journal article" date="2021" name="PeerJ">
        <title>Extensive microbial diversity within the chicken gut microbiome revealed by metagenomics and culture.</title>
        <authorList>
            <person name="Gilroy R."/>
            <person name="Ravi A."/>
            <person name="Getino M."/>
            <person name="Pursley I."/>
            <person name="Horton D.L."/>
            <person name="Alikhan N.F."/>
            <person name="Baker D."/>
            <person name="Gharbi K."/>
            <person name="Hall N."/>
            <person name="Watson M."/>
            <person name="Adriaenssens E.M."/>
            <person name="Foster-Nyarko E."/>
            <person name="Jarju S."/>
            <person name="Secka A."/>
            <person name="Antonio M."/>
            <person name="Oren A."/>
            <person name="Chaudhuri R.R."/>
            <person name="La Ragione R."/>
            <person name="Hildebrand F."/>
            <person name="Pallen M.J."/>
        </authorList>
    </citation>
    <scope>NUCLEOTIDE SEQUENCE</scope>
    <source>
        <strain evidence="1">ChiHecec2B26-12326</strain>
    </source>
</reference>
<name>A0A9D1XQK3_9BACT</name>
<organism evidence="1 2">
    <name type="scientific">Candidatus Parabacteroides intestinigallinarum</name>
    <dbReference type="NCBI Taxonomy" id="2838722"/>
    <lineage>
        <taxon>Bacteria</taxon>
        <taxon>Pseudomonadati</taxon>
        <taxon>Bacteroidota</taxon>
        <taxon>Bacteroidia</taxon>
        <taxon>Bacteroidales</taxon>
        <taxon>Tannerellaceae</taxon>
        <taxon>Parabacteroides</taxon>
    </lineage>
</organism>
<dbReference type="Proteomes" id="UP000823847">
    <property type="component" value="Unassembled WGS sequence"/>
</dbReference>
<reference evidence="1" key="2">
    <citation type="submission" date="2021-04" db="EMBL/GenBank/DDBJ databases">
        <authorList>
            <person name="Gilroy R."/>
        </authorList>
    </citation>
    <scope>NUCLEOTIDE SEQUENCE</scope>
    <source>
        <strain evidence="1">ChiHecec2B26-12326</strain>
    </source>
</reference>
<dbReference type="AlphaFoldDB" id="A0A9D1XQK3"/>